<dbReference type="InterPro" id="IPR036259">
    <property type="entry name" value="MFS_trans_sf"/>
</dbReference>
<dbReference type="InterPro" id="IPR020846">
    <property type="entry name" value="MFS_dom"/>
</dbReference>
<evidence type="ECO:0000313" key="13">
    <source>
        <dbReference type="Proteomes" id="UP001601521"/>
    </source>
</evidence>
<keyword evidence="3" id="KW-0813">Transport</keyword>
<dbReference type="PANTHER" id="PTHR43528:SF1">
    <property type="entry name" value="ALPHA-KETOGLUTARATE PERMEASE"/>
    <property type="match status" value="1"/>
</dbReference>
<dbReference type="InterPro" id="IPR005828">
    <property type="entry name" value="MFS_sugar_transport-like"/>
</dbReference>
<gene>
    <name evidence="12" type="ORF">ACFYTH_35655</name>
</gene>
<dbReference type="InterPro" id="IPR005829">
    <property type="entry name" value="Sugar_transporter_CS"/>
</dbReference>
<dbReference type="Pfam" id="PF00083">
    <property type="entry name" value="Sugar_tr"/>
    <property type="match status" value="1"/>
</dbReference>
<dbReference type="PROSITE" id="PS00217">
    <property type="entry name" value="SUGAR_TRANSPORT_2"/>
    <property type="match status" value="1"/>
</dbReference>
<dbReference type="RefSeq" id="WP_387256382.1">
    <property type="nucleotide sequence ID" value="NZ_JBIALX010000046.1"/>
</dbReference>
<sequence length="443" mass="46578">MNDGNGAARRKALWAGAAGTFVEYYDTSLYALFATTIATVFFPKTNPTTAMLSTFAIYGVAFFARPLGGIVFGHIGDRHGRRVALLASVMSMSAGTIAMGLLPGYAQIGVAAPVLLLVFRLLQGFSAGGEFTGSTIFIGEHAPPGKRGRYASFTPAVAYVPFVVGILVSMIMTSATTPEQLTSWGWRVPFLAAAPLALVGLYLRLRVDESPEFEALDAERDFESAPLRQVFTVARKPMAILMGWIMAFAVASYLMYTFLVSYLTVTVKFSKTESLTVQMVFTVVVTAATVLAGYAIDRVGLKRVAVASSLGTAAWAVPTFILLEHASLLEASLVVAVCALLVGGAGATTTMAFVELFPARLRSTASGLAYGLCVAVFGGSAPFVATWLVAGGHPLAPGYYLAGLSIVAVVVAAIGIGNREKGNSHSDVPTAPSETPQQASVRE</sequence>
<feature type="compositionally biased region" description="Polar residues" evidence="9">
    <location>
        <begin position="432"/>
        <end position="443"/>
    </location>
</feature>
<organism evidence="12 13">
    <name type="scientific">Nocardia africana</name>
    <dbReference type="NCBI Taxonomy" id="134964"/>
    <lineage>
        <taxon>Bacteria</taxon>
        <taxon>Bacillati</taxon>
        <taxon>Actinomycetota</taxon>
        <taxon>Actinomycetes</taxon>
        <taxon>Mycobacteriales</taxon>
        <taxon>Nocardiaceae</taxon>
        <taxon>Nocardia</taxon>
    </lineage>
</organism>
<feature type="transmembrane region" description="Helical" evidence="10">
    <location>
        <begin position="396"/>
        <end position="416"/>
    </location>
</feature>
<evidence type="ECO:0000256" key="4">
    <source>
        <dbReference type="ARBA" id="ARBA00022475"/>
    </source>
</evidence>
<evidence type="ECO:0000313" key="12">
    <source>
        <dbReference type="EMBL" id="MFF0458704.1"/>
    </source>
</evidence>
<keyword evidence="7 10" id="KW-1133">Transmembrane helix</keyword>
<evidence type="ECO:0000256" key="3">
    <source>
        <dbReference type="ARBA" id="ARBA00022448"/>
    </source>
</evidence>
<keyword evidence="4" id="KW-1003">Cell membrane</keyword>
<feature type="transmembrane region" description="Helical" evidence="10">
    <location>
        <begin position="238"/>
        <end position="263"/>
    </location>
</feature>
<dbReference type="PROSITE" id="PS50850">
    <property type="entry name" value="MFS"/>
    <property type="match status" value="1"/>
</dbReference>
<keyword evidence="5 10" id="KW-0812">Transmembrane</keyword>
<evidence type="ECO:0000256" key="9">
    <source>
        <dbReference type="SAM" id="MobiDB-lite"/>
    </source>
</evidence>
<keyword evidence="8 10" id="KW-0472">Membrane</keyword>
<keyword evidence="6" id="KW-0769">Symport</keyword>
<comment type="caution">
    <text evidence="12">The sequence shown here is derived from an EMBL/GenBank/DDBJ whole genome shotgun (WGS) entry which is preliminary data.</text>
</comment>
<feature type="domain" description="Major facilitator superfamily (MFS) profile" evidence="11">
    <location>
        <begin position="12"/>
        <end position="420"/>
    </location>
</feature>
<proteinExistence type="inferred from homology"/>
<evidence type="ECO:0000256" key="5">
    <source>
        <dbReference type="ARBA" id="ARBA00022692"/>
    </source>
</evidence>
<evidence type="ECO:0000256" key="8">
    <source>
        <dbReference type="ARBA" id="ARBA00023136"/>
    </source>
</evidence>
<feature type="transmembrane region" description="Helical" evidence="10">
    <location>
        <begin position="184"/>
        <end position="203"/>
    </location>
</feature>
<comment type="subcellular location">
    <subcellularLocation>
        <location evidence="1">Cell membrane</location>
        <topology evidence="1">Multi-pass membrane protein</topology>
    </subcellularLocation>
</comment>
<dbReference type="PANTHER" id="PTHR43528">
    <property type="entry name" value="ALPHA-KETOGLUTARATE PERMEASE"/>
    <property type="match status" value="1"/>
</dbReference>
<feature type="transmembrane region" description="Helical" evidence="10">
    <location>
        <begin position="368"/>
        <end position="390"/>
    </location>
</feature>
<dbReference type="InterPro" id="IPR011701">
    <property type="entry name" value="MFS"/>
</dbReference>
<feature type="transmembrane region" description="Helical" evidence="10">
    <location>
        <begin position="150"/>
        <end position="172"/>
    </location>
</feature>
<dbReference type="Gene3D" id="1.20.1250.20">
    <property type="entry name" value="MFS general substrate transporter like domains"/>
    <property type="match status" value="1"/>
</dbReference>
<protein>
    <submittedName>
        <fullName evidence="12">MFS transporter</fullName>
    </submittedName>
</protein>
<feature type="region of interest" description="Disordered" evidence="9">
    <location>
        <begin position="421"/>
        <end position="443"/>
    </location>
</feature>
<evidence type="ECO:0000256" key="10">
    <source>
        <dbReference type="SAM" id="Phobius"/>
    </source>
</evidence>
<evidence type="ECO:0000259" key="11">
    <source>
        <dbReference type="PROSITE" id="PS50850"/>
    </source>
</evidence>
<feature type="transmembrane region" description="Helical" evidence="10">
    <location>
        <begin position="333"/>
        <end position="356"/>
    </location>
</feature>
<dbReference type="SUPFAM" id="SSF103473">
    <property type="entry name" value="MFS general substrate transporter"/>
    <property type="match status" value="1"/>
</dbReference>
<dbReference type="Proteomes" id="UP001601521">
    <property type="component" value="Unassembled WGS sequence"/>
</dbReference>
<feature type="transmembrane region" description="Helical" evidence="10">
    <location>
        <begin position="55"/>
        <end position="76"/>
    </location>
</feature>
<feature type="transmembrane region" description="Helical" evidence="10">
    <location>
        <begin position="303"/>
        <end position="321"/>
    </location>
</feature>
<reference evidence="12 13" key="1">
    <citation type="submission" date="2024-10" db="EMBL/GenBank/DDBJ databases">
        <title>The Natural Products Discovery Center: Release of the First 8490 Sequenced Strains for Exploring Actinobacteria Biosynthetic Diversity.</title>
        <authorList>
            <person name="Kalkreuter E."/>
            <person name="Kautsar S.A."/>
            <person name="Yang D."/>
            <person name="Bader C.D."/>
            <person name="Teijaro C.N."/>
            <person name="Fluegel L."/>
            <person name="Davis C.M."/>
            <person name="Simpson J.R."/>
            <person name="Lauterbach L."/>
            <person name="Steele A.D."/>
            <person name="Gui C."/>
            <person name="Meng S."/>
            <person name="Li G."/>
            <person name="Viehrig K."/>
            <person name="Ye F."/>
            <person name="Su P."/>
            <person name="Kiefer A.F."/>
            <person name="Nichols A."/>
            <person name="Cepeda A.J."/>
            <person name="Yan W."/>
            <person name="Fan B."/>
            <person name="Jiang Y."/>
            <person name="Adhikari A."/>
            <person name="Zheng C.-J."/>
            <person name="Schuster L."/>
            <person name="Cowan T.M."/>
            <person name="Smanski M.J."/>
            <person name="Chevrette M.G."/>
            <person name="De Carvalho L.P.S."/>
            <person name="Shen B."/>
        </authorList>
    </citation>
    <scope>NUCLEOTIDE SEQUENCE [LARGE SCALE GENOMIC DNA]</scope>
    <source>
        <strain evidence="12 13">NPDC004550</strain>
    </source>
</reference>
<evidence type="ECO:0000256" key="7">
    <source>
        <dbReference type="ARBA" id="ARBA00022989"/>
    </source>
</evidence>
<dbReference type="EMBL" id="JBIALX010000046">
    <property type="protein sequence ID" value="MFF0458704.1"/>
    <property type="molecule type" value="Genomic_DNA"/>
</dbReference>
<dbReference type="Pfam" id="PF07690">
    <property type="entry name" value="MFS_1"/>
    <property type="match status" value="1"/>
</dbReference>
<evidence type="ECO:0000256" key="6">
    <source>
        <dbReference type="ARBA" id="ARBA00022847"/>
    </source>
</evidence>
<dbReference type="InterPro" id="IPR051084">
    <property type="entry name" value="H+-coupled_symporters"/>
</dbReference>
<comment type="similarity">
    <text evidence="2">Belongs to the major facilitator superfamily. Metabolite:H+ Symporter (MHS) family (TC 2.A.1.6) family.</text>
</comment>
<keyword evidence="13" id="KW-1185">Reference proteome</keyword>
<feature type="transmembrane region" description="Helical" evidence="10">
    <location>
        <begin position="21"/>
        <end position="43"/>
    </location>
</feature>
<name>A0ABW6NUR4_9NOCA</name>
<feature type="transmembrane region" description="Helical" evidence="10">
    <location>
        <begin position="108"/>
        <end position="129"/>
    </location>
</feature>
<feature type="transmembrane region" description="Helical" evidence="10">
    <location>
        <begin position="275"/>
        <end position="296"/>
    </location>
</feature>
<evidence type="ECO:0000256" key="1">
    <source>
        <dbReference type="ARBA" id="ARBA00004651"/>
    </source>
</evidence>
<accession>A0ABW6NUR4</accession>
<feature type="transmembrane region" description="Helical" evidence="10">
    <location>
        <begin position="83"/>
        <end position="102"/>
    </location>
</feature>
<evidence type="ECO:0000256" key="2">
    <source>
        <dbReference type="ARBA" id="ARBA00008240"/>
    </source>
</evidence>